<dbReference type="InterPro" id="IPR036249">
    <property type="entry name" value="Thioredoxin-like_sf"/>
</dbReference>
<dbReference type="EMBL" id="JBHTCA010000043">
    <property type="protein sequence ID" value="MFC7411696.1"/>
    <property type="molecule type" value="Genomic_DNA"/>
</dbReference>
<feature type="domain" description="DSBA-like thioredoxin" evidence="1">
    <location>
        <begin position="12"/>
        <end position="172"/>
    </location>
</feature>
<evidence type="ECO:0000313" key="2">
    <source>
        <dbReference type="EMBL" id="MFC7411696.1"/>
    </source>
</evidence>
<dbReference type="PANTHER" id="PTHR13887">
    <property type="entry name" value="GLUTATHIONE S-TRANSFERASE KAPPA"/>
    <property type="match status" value="1"/>
</dbReference>
<evidence type="ECO:0000259" key="1">
    <source>
        <dbReference type="Pfam" id="PF01323"/>
    </source>
</evidence>
<sequence>MSTSTTPAPALQIDVWFDLICPWCLIGKRHLDTALATWREQRPSDTVVLCWHPVRLIEGVPPEGWDFAAFYERRLGSPQAVAARQAQVRAAAAQAGLSIAFERIRRFPDTAPAHQLVLLAAQRLGTEAQATLIERLFHGYFQQGRDLGDHAWLLQLAAEWGLDVAEAASRLDLPLPQAEPVPGVPFFVFNQREALSGAQPPAALLQAMQAAVTDTSQLL</sequence>
<dbReference type="Proteomes" id="UP001596501">
    <property type="component" value="Unassembled WGS sequence"/>
</dbReference>
<keyword evidence="3" id="KW-1185">Reference proteome</keyword>
<protein>
    <submittedName>
        <fullName evidence="2">DsbA family oxidoreductase</fullName>
    </submittedName>
</protein>
<accession>A0ABW2QQY2</accession>
<gene>
    <name evidence="2" type="ORF">ACFQPB_22835</name>
</gene>
<reference evidence="3" key="1">
    <citation type="journal article" date="2019" name="Int. J. Syst. Evol. Microbiol.">
        <title>The Global Catalogue of Microorganisms (GCM) 10K type strain sequencing project: providing services to taxonomists for standard genome sequencing and annotation.</title>
        <authorList>
            <consortium name="The Broad Institute Genomics Platform"/>
            <consortium name="The Broad Institute Genome Sequencing Center for Infectious Disease"/>
            <person name="Wu L."/>
            <person name="Ma J."/>
        </authorList>
    </citation>
    <scope>NUCLEOTIDE SEQUENCE [LARGE SCALE GENOMIC DNA]</scope>
    <source>
        <strain evidence="3">CGMCC 1.12371</strain>
    </source>
</reference>
<dbReference type="CDD" id="cd03024">
    <property type="entry name" value="DsbA_FrnE"/>
    <property type="match status" value="1"/>
</dbReference>
<dbReference type="SUPFAM" id="SSF52833">
    <property type="entry name" value="Thioredoxin-like"/>
    <property type="match status" value="1"/>
</dbReference>
<proteinExistence type="predicted"/>
<dbReference type="Pfam" id="PF01323">
    <property type="entry name" value="DSBA"/>
    <property type="match status" value="1"/>
</dbReference>
<organism evidence="2 3">
    <name type="scientific">Hydrogenophaga atypica</name>
    <dbReference type="NCBI Taxonomy" id="249409"/>
    <lineage>
        <taxon>Bacteria</taxon>
        <taxon>Pseudomonadati</taxon>
        <taxon>Pseudomonadota</taxon>
        <taxon>Betaproteobacteria</taxon>
        <taxon>Burkholderiales</taxon>
        <taxon>Comamonadaceae</taxon>
        <taxon>Hydrogenophaga</taxon>
    </lineage>
</organism>
<dbReference type="InterPro" id="IPR001853">
    <property type="entry name" value="DSBA-like_thioredoxin_dom"/>
</dbReference>
<name>A0ABW2QQY2_9BURK</name>
<dbReference type="Gene3D" id="3.40.30.10">
    <property type="entry name" value="Glutaredoxin"/>
    <property type="match status" value="1"/>
</dbReference>
<dbReference type="PANTHER" id="PTHR13887:SF41">
    <property type="entry name" value="THIOREDOXIN SUPERFAMILY PROTEIN"/>
    <property type="match status" value="1"/>
</dbReference>
<dbReference type="RefSeq" id="WP_382228477.1">
    <property type="nucleotide sequence ID" value="NZ_JBHTCA010000043.1"/>
</dbReference>
<comment type="caution">
    <text evidence="2">The sequence shown here is derived from an EMBL/GenBank/DDBJ whole genome shotgun (WGS) entry which is preliminary data.</text>
</comment>
<evidence type="ECO:0000313" key="3">
    <source>
        <dbReference type="Proteomes" id="UP001596501"/>
    </source>
</evidence>